<dbReference type="AlphaFoldDB" id="A0A5B7H089"/>
<feature type="signal peptide" evidence="1">
    <location>
        <begin position="1"/>
        <end position="19"/>
    </location>
</feature>
<keyword evidence="3" id="KW-1185">Reference proteome</keyword>
<comment type="caution">
    <text evidence="2">The sequence shown here is derived from an EMBL/GenBank/DDBJ whole genome shotgun (WGS) entry which is preliminary data.</text>
</comment>
<sequence length="104" mass="11277">MGCLLVVLVVEVECLLVYSEPVTFNLPPCCPTPRGAAVGDGWLVVWIQVGFLCNRRERQQIGHESLYIASILCITRSTAWPSISPLIDSVRLALAGFPITPAAP</sequence>
<feature type="chain" id="PRO_5023000262" description="Secreted protein" evidence="1">
    <location>
        <begin position="20"/>
        <end position="104"/>
    </location>
</feature>
<keyword evidence="1" id="KW-0732">Signal</keyword>
<protein>
    <recommendedName>
        <fullName evidence="4">Secreted protein</fullName>
    </recommendedName>
</protein>
<dbReference type="Proteomes" id="UP000324222">
    <property type="component" value="Unassembled WGS sequence"/>
</dbReference>
<organism evidence="2 3">
    <name type="scientific">Portunus trituberculatus</name>
    <name type="common">Swimming crab</name>
    <name type="synonym">Neptunus trituberculatus</name>
    <dbReference type="NCBI Taxonomy" id="210409"/>
    <lineage>
        <taxon>Eukaryota</taxon>
        <taxon>Metazoa</taxon>
        <taxon>Ecdysozoa</taxon>
        <taxon>Arthropoda</taxon>
        <taxon>Crustacea</taxon>
        <taxon>Multicrustacea</taxon>
        <taxon>Malacostraca</taxon>
        <taxon>Eumalacostraca</taxon>
        <taxon>Eucarida</taxon>
        <taxon>Decapoda</taxon>
        <taxon>Pleocyemata</taxon>
        <taxon>Brachyura</taxon>
        <taxon>Eubrachyura</taxon>
        <taxon>Portunoidea</taxon>
        <taxon>Portunidae</taxon>
        <taxon>Portuninae</taxon>
        <taxon>Portunus</taxon>
    </lineage>
</organism>
<evidence type="ECO:0000256" key="1">
    <source>
        <dbReference type="SAM" id="SignalP"/>
    </source>
</evidence>
<reference evidence="2 3" key="1">
    <citation type="submission" date="2019-05" db="EMBL/GenBank/DDBJ databases">
        <title>Another draft genome of Portunus trituberculatus and its Hox gene families provides insights of decapod evolution.</title>
        <authorList>
            <person name="Jeong J.-H."/>
            <person name="Song I."/>
            <person name="Kim S."/>
            <person name="Choi T."/>
            <person name="Kim D."/>
            <person name="Ryu S."/>
            <person name="Kim W."/>
        </authorList>
    </citation>
    <scope>NUCLEOTIDE SEQUENCE [LARGE SCALE GENOMIC DNA]</scope>
    <source>
        <tissue evidence="2">Muscle</tissue>
    </source>
</reference>
<name>A0A5B7H089_PORTR</name>
<evidence type="ECO:0008006" key="4">
    <source>
        <dbReference type="Google" id="ProtNLM"/>
    </source>
</evidence>
<dbReference type="EMBL" id="VSRR010020648">
    <property type="protein sequence ID" value="MPC63309.1"/>
    <property type="molecule type" value="Genomic_DNA"/>
</dbReference>
<evidence type="ECO:0000313" key="3">
    <source>
        <dbReference type="Proteomes" id="UP000324222"/>
    </source>
</evidence>
<accession>A0A5B7H089</accession>
<proteinExistence type="predicted"/>
<gene>
    <name evidence="2" type="ORF">E2C01_057406</name>
</gene>
<evidence type="ECO:0000313" key="2">
    <source>
        <dbReference type="EMBL" id="MPC63309.1"/>
    </source>
</evidence>